<gene>
    <name evidence="2" type="ORF">COLO4_37701</name>
</gene>
<dbReference type="AlphaFoldDB" id="A0A1R3FZW1"/>
<protein>
    <submittedName>
        <fullName evidence="2">Uncharacterized protein</fullName>
    </submittedName>
</protein>
<keyword evidence="3" id="KW-1185">Reference proteome</keyword>
<name>A0A1R3FZW1_9ROSI</name>
<feature type="region of interest" description="Disordered" evidence="1">
    <location>
        <begin position="83"/>
        <end position="109"/>
    </location>
</feature>
<evidence type="ECO:0000313" key="3">
    <source>
        <dbReference type="Proteomes" id="UP000187203"/>
    </source>
</evidence>
<sequence length="109" mass="11822">MDVSIPTVNFNRHVSTNPTSCGYRNRDFSRFPDNKSSSPAARPVCHICDRIGHLAKSSLFNIGIRIRVQLRIDSPDLPAVSTDVAPSFPAAPHSAQSDTAADCGQPDFI</sequence>
<comment type="caution">
    <text evidence="2">The sequence shown here is derived from an EMBL/GenBank/DDBJ whole genome shotgun (WGS) entry which is preliminary data.</text>
</comment>
<dbReference type="EMBL" id="AWUE01024199">
    <property type="protein sequence ID" value="OMO51374.1"/>
    <property type="molecule type" value="Genomic_DNA"/>
</dbReference>
<dbReference type="Proteomes" id="UP000187203">
    <property type="component" value="Unassembled WGS sequence"/>
</dbReference>
<evidence type="ECO:0000256" key="1">
    <source>
        <dbReference type="SAM" id="MobiDB-lite"/>
    </source>
</evidence>
<reference evidence="3" key="1">
    <citation type="submission" date="2013-09" db="EMBL/GenBank/DDBJ databases">
        <title>Corchorus olitorius genome sequencing.</title>
        <authorList>
            <person name="Alam M."/>
            <person name="Haque M.S."/>
            <person name="Islam M.S."/>
            <person name="Emdad E.M."/>
            <person name="Islam M.M."/>
            <person name="Ahmed B."/>
            <person name="Halim A."/>
            <person name="Hossen Q.M.M."/>
            <person name="Hossain M.Z."/>
            <person name="Ahmed R."/>
            <person name="Khan M.M."/>
            <person name="Islam R."/>
            <person name="Rashid M.M."/>
            <person name="Khan S.A."/>
            <person name="Rahman M.S."/>
            <person name="Alam M."/>
            <person name="Yahiya A.S."/>
            <person name="Khan M.S."/>
            <person name="Azam M.S."/>
            <person name="Haque T."/>
            <person name="Lashkar M.Z.H."/>
            <person name="Akhand A.I."/>
            <person name="Morshed G."/>
            <person name="Roy S."/>
            <person name="Uddin K.S."/>
            <person name="Rabeya T."/>
            <person name="Hossain A.S."/>
            <person name="Chowdhury A."/>
            <person name="Snigdha A.R."/>
            <person name="Mortoza M.S."/>
            <person name="Matin S.A."/>
            <person name="Hoque S.M.E."/>
            <person name="Islam M.K."/>
            <person name="Roy D.K."/>
            <person name="Haider R."/>
            <person name="Moosa M.M."/>
            <person name="Elias S.M."/>
            <person name="Hasan A.M."/>
            <person name="Jahan S."/>
            <person name="Shafiuddin M."/>
            <person name="Mahmood N."/>
            <person name="Shommy N.S."/>
        </authorList>
    </citation>
    <scope>NUCLEOTIDE SEQUENCE [LARGE SCALE GENOMIC DNA]</scope>
    <source>
        <strain evidence="3">cv. O-4</strain>
    </source>
</reference>
<organism evidence="2 3">
    <name type="scientific">Corchorus olitorius</name>
    <dbReference type="NCBI Taxonomy" id="93759"/>
    <lineage>
        <taxon>Eukaryota</taxon>
        <taxon>Viridiplantae</taxon>
        <taxon>Streptophyta</taxon>
        <taxon>Embryophyta</taxon>
        <taxon>Tracheophyta</taxon>
        <taxon>Spermatophyta</taxon>
        <taxon>Magnoliopsida</taxon>
        <taxon>eudicotyledons</taxon>
        <taxon>Gunneridae</taxon>
        <taxon>Pentapetalae</taxon>
        <taxon>rosids</taxon>
        <taxon>malvids</taxon>
        <taxon>Malvales</taxon>
        <taxon>Malvaceae</taxon>
        <taxon>Grewioideae</taxon>
        <taxon>Apeibeae</taxon>
        <taxon>Corchorus</taxon>
    </lineage>
</organism>
<accession>A0A1R3FZW1</accession>
<evidence type="ECO:0000313" key="2">
    <source>
        <dbReference type="EMBL" id="OMO51374.1"/>
    </source>
</evidence>
<proteinExistence type="predicted"/>